<gene>
    <name evidence="1" type="ORF">P6N53_00990</name>
</gene>
<keyword evidence="2" id="KW-1185">Reference proteome</keyword>
<accession>A0AAW7Z8F8</accession>
<protein>
    <submittedName>
        <fullName evidence="1">Uncharacterized protein</fullName>
    </submittedName>
</protein>
<comment type="caution">
    <text evidence="1">The sequence shown here is derived from an EMBL/GenBank/DDBJ whole genome shotgun (WGS) entry which is preliminary data.</text>
</comment>
<dbReference type="EMBL" id="JARPTC010000001">
    <property type="protein sequence ID" value="MDO7785808.1"/>
    <property type="molecule type" value="Genomic_DNA"/>
</dbReference>
<organism evidence="1 2">
    <name type="scientific">Desulforamulus aquiferis</name>
    <dbReference type="NCBI Taxonomy" id="1397668"/>
    <lineage>
        <taxon>Bacteria</taxon>
        <taxon>Bacillati</taxon>
        <taxon>Bacillota</taxon>
        <taxon>Clostridia</taxon>
        <taxon>Eubacteriales</taxon>
        <taxon>Peptococcaceae</taxon>
        <taxon>Desulforamulus</taxon>
    </lineage>
</organism>
<name>A0AAW7Z8F8_9FIRM</name>
<reference evidence="1" key="2">
    <citation type="submission" date="2023-03" db="EMBL/GenBank/DDBJ databases">
        <authorList>
            <person name="Zhang Z."/>
        </authorList>
    </citation>
    <scope>NUCLEOTIDE SEQUENCE</scope>
    <source>
        <strain evidence="1">DSA</strain>
    </source>
</reference>
<dbReference type="RefSeq" id="WP_304540433.1">
    <property type="nucleotide sequence ID" value="NZ_JARPTC010000001.1"/>
</dbReference>
<reference evidence="1" key="1">
    <citation type="journal article" date="2023" name="J. Hazard. Mater.">
        <title>Anaerobic biodegradation of pyrene and benzo[a]pyrene by a new sulfate-reducing Desulforamulus aquiferis strain DSA.</title>
        <authorList>
            <person name="Zhang Z."/>
            <person name="Sun J."/>
            <person name="Gong X."/>
            <person name="Wang C."/>
            <person name="Wang H."/>
        </authorList>
    </citation>
    <scope>NUCLEOTIDE SEQUENCE</scope>
    <source>
        <strain evidence="1">DSA</strain>
    </source>
</reference>
<sequence length="212" mass="23243">MRKIVSIIIIVMFILIPFANVSYGQVPIGTTNTIEFAGSISNGAYATIYTFPQNMVLKSITLRHLSASYSGYSYTYRIYSGETLLNTAYLNTSSGDATLYFPPSNNITIRALRGESGSYFYTIITRATYEELVYIPDVNDIQGIKSSADLAASRANDARTESVNAKNAANDAKAYSYYLGTYGGPSESVGDIAGYIRILQILTHLICLSFFL</sequence>
<dbReference type="Proteomes" id="UP001172911">
    <property type="component" value="Unassembled WGS sequence"/>
</dbReference>
<evidence type="ECO:0000313" key="2">
    <source>
        <dbReference type="Proteomes" id="UP001172911"/>
    </source>
</evidence>
<evidence type="ECO:0000313" key="1">
    <source>
        <dbReference type="EMBL" id="MDO7785808.1"/>
    </source>
</evidence>
<proteinExistence type="predicted"/>
<dbReference type="AlphaFoldDB" id="A0AAW7Z8F8"/>